<evidence type="ECO:0000259" key="1">
    <source>
        <dbReference type="Pfam" id="PF04296"/>
    </source>
</evidence>
<dbReference type="InterPro" id="IPR037465">
    <property type="entry name" value="YlxR"/>
</dbReference>
<keyword evidence="3" id="KW-1185">Reference proteome</keyword>
<evidence type="ECO:0000313" key="2">
    <source>
        <dbReference type="EMBL" id="PVE48171.1"/>
    </source>
</evidence>
<dbReference type="NCBIfam" id="NF006622">
    <property type="entry name" value="PRK09190.1"/>
    <property type="match status" value="1"/>
</dbReference>
<dbReference type="EMBL" id="QDDR01000003">
    <property type="protein sequence ID" value="PVE48171.1"/>
    <property type="molecule type" value="Genomic_DNA"/>
</dbReference>
<dbReference type="PANTHER" id="PTHR34215:SF1">
    <property type="entry name" value="YLXR DOMAIN-CONTAINING PROTEIN"/>
    <property type="match status" value="1"/>
</dbReference>
<gene>
    <name evidence="2" type="ORF">DDE23_08545</name>
</gene>
<reference evidence="2 3" key="1">
    <citation type="journal article" date="2011" name="Syst. Appl. Microbiol.">
        <title>Defluviimonas denitrificans gen. nov., sp. nov., and Pararhodobacter aggregans gen. nov., sp. nov., non-phototrophic Rhodobacteraceae from the biofilter of a marine aquaculture.</title>
        <authorList>
            <person name="Foesel B.U."/>
            <person name="Drake H.L."/>
            <person name="Schramm A."/>
        </authorList>
    </citation>
    <scope>NUCLEOTIDE SEQUENCE [LARGE SCALE GENOMIC DNA]</scope>
    <source>
        <strain evidence="2 3">D1-19</strain>
    </source>
</reference>
<dbReference type="SUPFAM" id="SSF55315">
    <property type="entry name" value="L30e-like"/>
    <property type="match status" value="1"/>
</dbReference>
<comment type="caution">
    <text evidence="2">The sequence shown here is derived from an EMBL/GenBank/DDBJ whole genome shotgun (WGS) entry which is preliminary data.</text>
</comment>
<protein>
    <submittedName>
        <fullName evidence="2">RNA-binding protein</fullName>
    </submittedName>
</protein>
<dbReference type="OrthoDB" id="9799836at2"/>
<proteinExistence type="predicted"/>
<accession>A0A2T7UUA8</accession>
<sequence length="208" mass="21823">MTRGGRVKDQDGPERRCIVSGEVQPKGGLIRFVVGPGAALVPDIEGKLPGRGIYVSADRALIAQAAKKKLFARAAREPVTVPADLDALVHDLQTRRVIGLLALARKAGQAVAGYEKVKDWLRSEEAVVLIQATDGSERGKTKLKAPPGEDGFVGCLLAGEIGLAFGREHVIHAALAAGGLSARVVEEAAKLARLRGQDGGHCGATRED</sequence>
<feature type="domain" description="YlxR" evidence="1">
    <location>
        <begin position="15"/>
        <end position="82"/>
    </location>
</feature>
<organism evidence="2 3">
    <name type="scientific">Pararhodobacter aggregans</name>
    <dbReference type="NCBI Taxonomy" id="404875"/>
    <lineage>
        <taxon>Bacteria</taxon>
        <taxon>Pseudomonadati</taxon>
        <taxon>Pseudomonadota</taxon>
        <taxon>Alphaproteobacteria</taxon>
        <taxon>Rhodobacterales</taxon>
        <taxon>Paracoccaceae</taxon>
        <taxon>Pararhodobacter</taxon>
    </lineage>
</organism>
<dbReference type="Gene3D" id="3.30.1330.30">
    <property type="match status" value="1"/>
</dbReference>
<dbReference type="RefSeq" id="WP_107751544.1">
    <property type="nucleotide sequence ID" value="NZ_QBKF01000004.1"/>
</dbReference>
<dbReference type="Proteomes" id="UP000244810">
    <property type="component" value="Unassembled WGS sequence"/>
</dbReference>
<dbReference type="InterPro" id="IPR007393">
    <property type="entry name" value="YlxR_dom"/>
</dbReference>
<dbReference type="Pfam" id="PF04296">
    <property type="entry name" value="YlxR"/>
    <property type="match status" value="1"/>
</dbReference>
<dbReference type="AlphaFoldDB" id="A0A2T7UUA8"/>
<name>A0A2T7UUA8_9RHOB</name>
<dbReference type="CDD" id="cd00279">
    <property type="entry name" value="YlxR"/>
    <property type="match status" value="1"/>
</dbReference>
<dbReference type="SUPFAM" id="SSF64376">
    <property type="entry name" value="YlxR-like"/>
    <property type="match status" value="1"/>
</dbReference>
<dbReference type="PANTHER" id="PTHR34215">
    <property type="entry name" value="BLL0784 PROTEIN"/>
    <property type="match status" value="1"/>
</dbReference>
<dbReference type="InterPro" id="IPR035931">
    <property type="entry name" value="YlxR-like_sf"/>
</dbReference>
<dbReference type="InterPro" id="IPR029064">
    <property type="entry name" value="Ribosomal_eL30-like_sf"/>
</dbReference>
<dbReference type="Gene3D" id="3.30.1230.10">
    <property type="entry name" value="YlxR-like"/>
    <property type="match status" value="1"/>
</dbReference>
<evidence type="ECO:0000313" key="3">
    <source>
        <dbReference type="Proteomes" id="UP000244810"/>
    </source>
</evidence>